<feature type="transmembrane region" description="Helical" evidence="7">
    <location>
        <begin position="94"/>
        <end position="118"/>
    </location>
</feature>
<comment type="function">
    <text evidence="7">Catalyzes the transfer of the diacylglyceryl group from phosphatidylglycerol to the sulfhydryl group of the N-terminal cysteine of a prolipoprotein, the first step in the formation of mature lipoproteins.</text>
</comment>
<evidence type="ECO:0000256" key="3">
    <source>
        <dbReference type="ARBA" id="ARBA00022679"/>
    </source>
</evidence>
<evidence type="ECO:0000313" key="10">
    <source>
        <dbReference type="Proteomes" id="UP001361570"/>
    </source>
</evidence>
<protein>
    <recommendedName>
        <fullName evidence="7">Phosphatidylglycerol--prolipoprotein diacylglyceryl transferase</fullName>
        <ecNumber evidence="7">2.5.1.145</ecNumber>
    </recommendedName>
</protein>
<keyword evidence="2 7" id="KW-1003">Cell membrane</keyword>
<name>A0ABU8DQ17_9ACTN</name>
<feature type="transmembrane region" description="Helical" evidence="7">
    <location>
        <begin position="214"/>
        <end position="233"/>
    </location>
</feature>
<dbReference type="InterPro" id="IPR001640">
    <property type="entry name" value="Lgt"/>
</dbReference>
<dbReference type="GO" id="GO:0008961">
    <property type="term" value="F:phosphatidylglycerol-prolipoprotein diacylglyceryl transferase activity"/>
    <property type="evidence" value="ECO:0007669"/>
    <property type="project" value="UniProtKB-EC"/>
</dbReference>
<feature type="transmembrane region" description="Helical" evidence="7">
    <location>
        <begin position="54"/>
        <end position="74"/>
    </location>
</feature>
<comment type="similarity">
    <text evidence="1 7">Belongs to the Lgt family.</text>
</comment>
<evidence type="ECO:0000256" key="7">
    <source>
        <dbReference type="HAMAP-Rule" id="MF_01147"/>
    </source>
</evidence>
<comment type="caution">
    <text evidence="9">The sequence shown here is derived from an EMBL/GenBank/DDBJ whole genome shotgun (WGS) entry which is preliminary data.</text>
</comment>
<dbReference type="PROSITE" id="PS01311">
    <property type="entry name" value="LGT"/>
    <property type="match status" value="1"/>
</dbReference>
<evidence type="ECO:0000256" key="2">
    <source>
        <dbReference type="ARBA" id="ARBA00022475"/>
    </source>
</evidence>
<feature type="transmembrane region" description="Helical" evidence="7">
    <location>
        <begin position="24"/>
        <end position="42"/>
    </location>
</feature>
<dbReference type="Proteomes" id="UP001361570">
    <property type="component" value="Unassembled WGS sequence"/>
</dbReference>
<sequence>MTAELLASIPSPSQGVWHLGPFPLRAYALCIIAGIVLAAWLTEKRFVARGGAPGDVLDIAVWAVPFGIVGGRLYHVITTPEPYWGENGDPVRALYIWEGGLGIWGAIALGAVGAWIACRRRGIPLPVFADALAPGLLVAQAVGRLGNWFNQELFGAPTDLPWGLEIDPQFRPAGYEQFATFHPTFLYELLWNLAAAALVVWADRRFQLSHGRAFALYVAAYCLGRGWIETLRIDTAERFFGVRLNVFTAVVVGLAAVAYLVWQRGRPREQLTRGAEAAARAGEDDPEPTGSTRARPEDGPREQT</sequence>
<dbReference type="EC" id="2.5.1.145" evidence="7"/>
<feature type="region of interest" description="Disordered" evidence="8">
    <location>
        <begin position="268"/>
        <end position="304"/>
    </location>
</feature>
<feature type="compositionally biased region" description="Basic and acidic residues" evidence="8">
    <location>
        <begin position="294"/>
        <end position="304"/>
    </location>
</feature>
<feature type="binding site" evidence="7">
    <location>
        <position position="144"/>
    </location>
    <ligand>
        <name>a 1,2-diacyl-sn-glycero-3-phospho-(1'-sn-glycerol)</name>
        <dbReference type="ChEBI" id="CHEBI:64716"/>
    </ligand>
</feature>
<dbReference type="Pfam" id="PF01790">
    <property type="entry name" value="LGT"/>
    <property type="match status" value="1"/>
</dbReference>
<dbReference type="PANTHER" id="PTHR30589:SF0">
    <property type="entry name" value="PHOSPHATIDYLGLYCEROL--PROLIPOPROTEIN DIACYLGLYCERYL TRANSFERASE"/>
    <property type="match status" value="1"/>
</dbReference>
<dbReference type="PANTHER" id="PTHR30589">
    <property type="entry name" value="PROLIPOPROTEIN DIACYLGLYCERYL TRANSFERASE"/>
    <property type="match status" value="1"/>
</dbReference>
<keyword evidence="10" id="KW-1185">Reference proteome</keyword>
<feature type="transmembrane region" description="Helical" evidence="7">
    <location>
        <begin position="239"/>
        <end position="262"/>
    </location>
</feature>
<keyword evidence="4 7" id="KW-0812">Transmembrane</keyword>
<dbReference type="RefSeq" id="WP_336403086.1">
    <property type="nucleotide sequence ID" value="NZ_JBAPLU010000003.1"/>
</dbReference>
<evidence type="ECO:0000256" key="5">
    <source>
        <dbReference type="ARBA" id="ARBA00022989"/>
    </source>
</evidence>
<comment type="subcellular location">
    <subcellularLocation>
        <location evidence="7">Cell membrane</location>
        <topology evidence="7">Multi-pass membrane protein</topology>
    </subcellularLocation>
</comment>
<proteinExistence type="inferred from homology"/>
<evidence type="ECO:0000313" key="9">
    <source>
        <dbReference type="EMBL" id="MEI4270942.1"/>
    </source>
</evidence>
<accession>A0ABU8DQ17</accession>
<comment type="catalytic activity">
    <reaction evidence="7">
        <text>L-cysteinyl-[prolipoprotein] + a 1,2-diacyl-sn-glycero-3-phospho-(1'-sn-glycerol) = an S-1,2-diacyl-sn-glyceryl-L-cysteinyl-[prolipoprotein] + sn-glycerol 1-phosphate + H(+)</text>
        <dbReference type="Rhea" id="RHEA:56712"/>
        <dbReference type="Rhea" id="RHEA-COMP:14679"/>
        <dbReference type="Rhea" id="RHEA-COMP:14680"/>
        <dbReference type="ChEBI" id="CHEBI:15378"/>
        <dbReference type="ChEBI" id="CHEBI:29950"/>
        <dbReference type="ChEBI" id="CHEBI:57685"/>
        <dbReference type="ChEBI" id="CHEBI:64716"/>
        <dbReference type="ChEBI" id="CHEBI:140658"/>
        <dbReference type="EC" id="2.5.1.145"/>
    </reaction>
</comment>
<dbReference type="EMBL" id="JBAPLU010000003">
    <property type="protein sequence ID" value="MEI4270942.1"/>
    <property type="molecule type" value="Genomic_DNA"/>
</dbReference>
<comment type="pathway">
    <text evidence="7">Protein modification; lipoprotein biosynthesis (diacylglyceryl transfer).</text>
</comment>
<organism evidence="9 10">
    <name type="scientific">Klenkia sesuvii</name>
    <dbReference type="NCBI Taxonomy" id="3103137"/>
    <lineage>
        <taxon>Bacteria</taxon>
        <taxon>Bacillati</taxon>
        <taxon>Actinomycetota</taxon>
        <taxon>Actinomycetes</taxon>
        <taxon>Geodermatophilales</taxon>
        <taxon>Geodermatophilaceae</taxon>
        <taxon>Klenkia</taxon>
    </lineage>
</organism>
<keyword evidence="3 7" id="KW-0808">Transferase</keyword>
<feature type="transmembrane region" description="Helical" evidence="7">
    <location>
        <begin position="185"/>
        <end position="202"/>
    </location>
</feature>
<gene>
    <name evidence="7 9" type="primary">lgt</name>
    <name evidence="9" type="ORF">TEK04_04345</name>
</gene>
<evidence type="ECO:0000256" key="4">
    <source>
        <dbReference type="ARBA" id="ARBA00022692"/>
    </source>
</evidence>
<feature type="transmembrane region" description="Helical" evidence="7">
    <location>
        <begin position="125"/>
        <end position="143"/>
    </location>
</feature>
<dbReference type="NCBIfam" id="TIGR00544">
    <property type="entry name" value="lgt"/>
    <property type="match status" value="1"/>
</dbReference>
<keyword evidence="6 7" id="KW-0472">Membrane</keyword>
<evidence type="ECO:0000256" key="8">
    <source>
        <dbReference type="SAM" id="MobiDB-lite"/>
    </source>
</evidence>
<evidence type="ECO:0000256" key="1">
    <source>
        <dbReference type="ARBA" id="ARBA00007150"/>
    </source>
</evidence>
<keyword evidence="5 7" id="KW-1133">Transmembrane helix</keyword>
<dbReference type="HAMAP" id="MF_01147">
    <property type="entry name" value="Lgt"/>
    <property type="match status" value="1"/>
</dbReference>
<reference evidence="9 10" key="1">
    <citation type="submission" date="2024-03" db="EMBL/GenBank/DDBJ databases">
        <title>Draft genome sequence of Klenkia sp. LSe6-5.</title>
        <authorList>
            <person name="Duangmal K."/>
            <person name="Chantavorakit T."/>
        </authorList>
    </citation>
    <scope>NUCLEOTIDE SEQUENCE [LARGE SCALE GENOMIC DNA]</scope>
    <source>
        <strain evidence="9 10">LSe6-5</strain>
    </source>
</reference>
<evidence type="ECO:0000256" key="6">
    <source>
        <dbReference type="ARBA" id="ARBA00023136"/>
    </source>
</evidence>